<evidence type="ECO:0000256" key="4">
    <source>
        <dbReference type="ARBA" id="ARBA00011182"/>
    </source>
</evidence>
<dbReference type="EMBL" id="MU032353">
    <property type="protein sequence ID" value="KAF3760133.1"/>
    <property type="molecule type" value="Genomic_DNA"/>
</dbReference>
<comment type="caution">
    <text evidence="10">The sequence shown here is derived from an EMBL/GenBank/DDBJ whole genome shotgun (WGS) entry which is preliminary data.</text>
</comment>
<evidence type="ECO:0000256" key="3">
    <source>
        <dbReference type="ARBA" id="ARBA00010425"/>
    </source>
</evidence>
<accession>A0A9P4XSK4</accession>
<keyword evidence="11" id="KW-1185">Reference proteome</keyword>
<protein>
    <submittedName>
        <fullName evidence="10">Integral membrane protein</fullName>
    </submittedName>
</protein>
<comment type="function">
    <text evidence="1">Involved in the import of GDP-mannose from the cytoplasm into the Golgi lumen.</text>
</comment>
<evidence type="ECO:0000313" key="11">
    <source>
        <dbReference type="Proteomes" id="UP000803844"/>
    </source>
</evidence>
<keyword evidence="6 8" id="KW-1133">Transmembrane helix</keyword>
<dbReference type="OrthoDB" id="6418713at2759"/>
<keyword evidence="7 8" id="KW-0472">Membrane</keyword>
<feature type="transmembrane region" description="Helical" evidence="8">
    <location>
        <begin position="100"/>
        <end position="121"/>
    </location>
</feature>
<feature type="transmembrane region" description="Helical" evidence="8">
    <location>
        <begin position="59"/>
        <end position="79"/>
    </location>
</feature>
<comment type="subunit">
    <text evidence="4">Homooligomer.</text>
</comment>
<evidence type="ECO:0000259" key="9">
    <source>
        <dbReference type="Pfam" id="PF03151"/>
    </source>
</evidence>
<dbReference type="GeneID" id="63835137"/>
<dbReference type="GO" id="GO:0005789">
    <property type="term" value="C:endoplasmic reticulum membrane"/>
    <property type="evidence" value="ECO:0007669"/>
    <property type="project" value="UniProtKB-SubCell"/>
</dbReference>
<dbReference type="AlphaFoldDB" id="A0A9P4XSK4"/>
<dbReference type="RefSeq" id="XP_040771112.1">
    <property type="nucleotide sequence ID" value="XM_040918008.1"/>
</dbReference>
<feature type="transmembrane region" description="Helical" evidence="8">
    <location>
        <begin position="302"/>
        <end position="320"/>
    </location>
</feature>
<comment type="subcellular location">
    <subcellularLocation>
        <location evidence="2">Endoplasmic reticulum membrane</location>
        <topology evidence="2">Multi-pass membrane protein</topology>
    </subcellularLocation>
</comment>
<evidence type="ECO:0000256" key="1">
    <source>
        <dbReference type="ARBA" id="ARBA00003420"/>
    </source>
</evidence>
<dbReference type="InterPro" id="IPR050186">
    <property type="entry name" value="TPT_transporter"/>
</dbReference>
<sequence>MSVLPITEKLLPQRQSSSSSSITSNSVATAHPAYYIACWIFFSNLTILFNKWLIDTAGFPIFLTAWHMIFAAAATQVLARTTRLLNGRKSVQMTSQKYMRAVVPIGIVYSGSLVCSNLPYLYLSVPFIQMLKAGGPVIVLFVSWLWGVAHPTRTALLKILLIVFGVMVASVGEIRISWLGVWYQMAGLVFEALRLVMIQVLLAGDGEGMDPLVSLYYFAPVCGAMNLVTVYLTEMQSFDVADFVRVGPTILLFNAMVAFGLNVASVFLIGKTSSLVMTLSGIFKSILLVVVGVLIWGTPIGSLQLFGYLVALFGLFLYSVPSDRIGDFVASVKSRWFSWESGNRLTLN</sequence>
<evidence type="ECO:0000313" key="10">
    <source>
        <dbReference type="EMBL" id="KAF3760133.1"/>
    </source>
</evidence>
<organism evidence="10 11">
    <name type="scientific">Cryphonectria parasitica (strain ATCC 38755 / EP155)</name>
    <dbReference type="NCBI Taxonomy" id="660469"/>
    <lineage>
        <taxon>Eukaryota</taxon>
        <taxon>Fungi</taxon>
        <taxon>Dikarya</taxon>
        <taxon>Ascomycota</taxon>
        <taxon>Pezizomycotina</taxon>
        <taxon>Sordariomycetes</taxon>
        <taxon>Sordariomycetidae</taxon>
        <taxon>Diaporthales</taxon>
        <taxon>Cryphonectriaceae</taxon>
        <taxon>Cryphonectria-Endothia species complex</taxon>
        <taxon>Cryphonectria</taxon>
    </lineage>
</organism>
<feature type="transmembrane region" description="Helical" evidence="8">
    <location>
        <begin position="127"/>
        <end position="148"/>
    </location>
</feature>
<dbReference type="PANTHER" id="PTHR11132">
    <property type="entry name" value="SOLUTE CARRIER FAMILY 35"/>
    <property type="match status" value="1"/>
</dbReference>
<dbReference type="Pfam" id="PF03151">
    <property type="entry name" value="TPT"/>
    <property type="match status" value="1"/>
</dbReference>
<evidence type="ECO:0000256" key="2">
    <source>
        <dbReference type="ARBA" id="ARBA00004477"/>
    </source>
</evidence>
<keyword evidence="5 8" id="KW-0812">Transmembrane</keyword>
<evidence type="ECO:0000256" key="6">
    <source>
        <dbReference type="ARBA" id="ARBA00022989"/>
    </source>
</evidence>
<reference evidence="10" key="1">
    <citation type="journal article" date="2020" name="Phytopathology">
        <title>Genome sequence of the chestnut blight fungus Cryphonectria parasitica EP155: A fundamental resource for an archetypical invasive plant pathogen.</title>
        <authorList>
            <person name="Crouch J.A."/>
            <person name="Dawe A."/>
            <person name="Aerts A."/>
            <person name="Barry K."/>
            <person name="Churchill A.C.L."/>
            <person name="Grimwood J."/>
            <person name="Hillman B."/>
            <person name="Milgroom M.G."/>
            <person name="Pangilinan J."/>
            <person name="Smith M."/>
            <person name="Salamov A."/>
            <person name="Schmutz J."/>
            <person name="Yadav J."/>
            <person name="Grigoriev I.V."/>
            <person name="Nuss D."/>
        </authorList>
    </citation>
    <scope>NUCLEOTIDE SEQUENCE</scope>
    <source>
        <strain evidence="10">EP155</strain>
    </source>
</reference>
<evidence type="ECO:0000256" key="5">
    <source>
        <dbReference type="ARBA" id="ARBA00022692"/>
    </source>
</evidence>
<feature type="transmembrane region" description="Helical" evidence="8">
    <location>
        <begin position="215"/>
        <end position="233"/>
    </location>
</feature>
<feature type="transmembrane region" description="Helical" evidence="8">
    <location>
        <begin position="275"/>
        <end position="296"/>
    </location>
</feature>
<evidence type="ECO:0000256" key="8">
    <source>
        <dbReference type="SAM" id="Phobius"/>
    </source>
</evidence>
<gene>
    <name evidence="10" type="ORF">M406DRAFT_269444</name>
</gene>
<evidence type="ECO:0000256" key="7">
    <source>
        <dbReference type="ARBA" id="ARBA00023136"/>
    </source>
</evidence>
<feature type="transmembrane region" description="Helical" evidence="8">
    <location>
        <begin position="182"/>
        <end position="203"/>
    </location>
</feature>
<feature type="domain" description="Sugar phosphate transporter" evidence="9">
    <location>
        <begin position="34"/>
        <end position="319"/>
    </location>
</feature>
<dbReference type="Proteomes" id="UP000803844">
    <property type="component" value="Unassembled WGS sequence"/>
</dbReference>
<comment type="similarity">
    <text evidence="3">Belongs to the TPT transporter family. SLC35D subfamily.</text>
</comment>
<proteinExistence type="inferred from homology"/>
<feature type="transmembrane region" description="Helical" evidence="8">
    <location>
        <begin position="245"/>
        <end position="268"/>
    </location>
</feature>
<name>A0A9P4XSK4_CRYP1</name>
<dbReference type="InterPro" id="IPR004853">
    <property type="entry name" value="Sugar_P_trans_dom"/>
</dbReference>
<feature type="transmembrane region" description="Helical" evidence="8">
    <location>
        <begin position="155"/>
        <end position="176"/>
    </location>
</feature>